<feature type="region of interest" description="Disordered" evidence="1">
    <location>
        <begin position="200"/>
        <end position="230"/>
    </location>
</feature>
<organism evidence="3 4">
    <name type="scientific">Phytophthora nicotianae P1976</name>
    <dbReference type="NCBI Taxonomy" id="1317066"/>
    <lineage>
        <taxon>Eukaryota</taxon>
        <taxon>Sar</taxon>
        <taxon>Stramenopiles</taxon>
        <taxon>Oomycota</taxon>
        <taxon>Peronosporomycetes</taxon>
        <taxon>Peronosporales</taxon>
        <taxon>Peronosporaceae</taxon>
        <taxon>Phytophthora</taxon>
    </lineage>
</organism>
<dbReference type="EMBL" id="ANJA01004385">
    <property type="protein sequence ID" value="ETO59115.1"/>
    <property type="molecule type" value="Genomic_DNA"/>
</dbReference>
<sequence>MTSSAPTTSSTVVDHGFTDAHEYEEEYAYEERAPVPTPTNKIKAKPKSKKTALEKRPSTPPGHVQISAAPPKAGATPAQGHPSEEILQRTGTKIARKMTKGAVCVKTRKSSSRRLNRQISPARALIHGTNPPGHDGSAVSRKMNCPHDSYRLDSSSGQDVEIVSDEAGASGDLYRLNTLAFVCMNTSRFYKKKASSLNSGVKQAEDIDSDPPDQPDQPEQLDQSSQPTPSQLTALREILVVPTLAQREAPYHRRKVGKVDYHVSKSRKIRYQNRRAPMRSGTNIFHAHNLKAKTMKDLFRMPGMRANLMNARKKKPGYIPPSQPDPNDAATGVMEPVPFPDYVTEISENIVPEGLYFVDAEDVDPSLCVGDCFAHCCRNADTAFYCTPDICRLDALCSNAPQVMGRRDRSGVLWKMQEYEAMREGQPEEAMKQNSGYTMLLNEKTRRGNFVYIEALTAGSNARFFQHSCRPNVEFVEMQNRAQVKVLCRMISTVDAGAQITVSYGNEIWFRCACDQCWKEHA</sequence>
<dbReference type="InterPro" id="IPR001214">
    <property type="entry name" value="SET_dom"/>
</dbReference>
<dbReference type="SUPFAM" id="SSF82199">
    <property type="entry name" value="SET domain"/>
    <property type="match status" value="1"/>
</dbReference>
<dbReference type="Gene3D" id="2.170.270.10">
    <property type="entry name" value="SET domain"/>
    <property type="match status" value="1"/>
</dbReference>
<gene>
    <name evidence="3" type="ORF">F444_22508</name>
</gene>
<dbReference type="AlphaFoldDB" id="A0A080YXK4"/>
<dbReference type="Proteomes" id="UP000028582">
    <property type="component" value="Unassembled WGS sequence"/>
</dbReference>
<evidence type="ECO:0000313" key="4">
    <source>
        <dbReference type="Proteomes" id="UP000028582"/>
    </source>
</evidence>
<dbReference type="PROSITE" id="PS50280">
    <property type="entry name" value="SET"/>
    <property type="match status" value="1"/>
</dbReference>
<feature type="compositionally biased region" description="Low complexity" evidence="1">
    <location>
        <begin position="1"/>
        <end position="11"/>
    </location>
</feature>
<feature type="compositionally biased region" description="Low complexity" evidence="1">
    <location>
        <begin position="217"/>
        <end position="227"/>
    </location>
</feature>
<dbReference type="InterPro" id="IPR046341">
    <property type="entry name" value="SET_dom_sf"/>
</dbReference>
<evidence type="ECO:0000313" key="3">
    <source>
        <dbReference type="EMBL" id="ETO59115.1"/>
    </source>
</evidence>
<protein>
    <recommendedName>
        <fullName evidence="2">SET domain-containing protein</fullName>
    </recommendedName>
</protein>
<dbReference type="OrthoDB" id="10403749at2759"/>
<feature type="domain" description="SET" evidence="2">
    <location>
        <begin position="365"/>
        <end position="505"/>
    </location>
</feature>
<evidence type="ECO:0000256" key="1">
    <source>
        <dbReference type="SAM" id="MobiDB-lite"/>
    </source>
</evidence>
<evidence type="ECO:0000259" key="2">
    <source>
        <dbReference type="PROSITE" id="PS50280"/>
    </source>
</evidence>
<reference evidence="3 4" key="1">
    <citation type="submission" date="2013-11" db="EMBL/GenBank/DDBJ databases">
        <title>The Genome Sequence of Phytophthora parasitica P1976.</title>
        <authorList>
            <consortium name="The Broad Institute Genomics Platform"/>
            <person name="Russ C."/>
            <person name="Tyler B."/>
            <person name="Panabieres F."/>
            <person name="Shan W."/>
            <person name="Tripathy S."/>
            <person name="Grunwald N."/>
            <person name="Machado M."/>
            <person name="Johnson C.S."/>
            <person name="Walker B."/>
            <person name="Young S."/>
            <person name="Zeng Q."/>
            <person name="Gargeya S."/>
            <person name="Fitzgerald M."/>
            <person name="Haas B."/>
            <person name="Abouelleil A."/>
            <person name="Allen A.W."/>
            <person name="Alvarado L."/>
            <person name="Arachchi H.M."/>
            <person name="Berlin A.M."/>
            <person name="Chapman S.B."/>
            <person name="Gainer-Dewar J."/>
            <person name="Goldberg J."/>
            <person name="Griggs A."/>
            <person name="Gujja S."/>
            <person name="Hansen M."/>
            <person name="Howarth C."/>
            <person name="Imamovic A."/>
            <person name="Ireland A."/>
            <person name="Larimer J."/>
            <person name="McCowan C."/>
            <person name="Murphy C."/>
            <person name="Pearson M."/>
            <person name="Poon T.W."/>
            <person name="Priest M."/>
            <person name="Roberts A."/>
            <person name="Saif S."/>
            <person name="Shea T."/>
            <person name="Sisk P."/>
            <person name="Sykes S."/>
            <person name="Wortman J."/>
            <person name="Nusbaum C."/>
            <person name="Birren B."/>
        </authorList>
    </citation>
    <scope>NUCLEOTIDE SEQUENCE [LARGE SCALE GENOMIC DNA]</scope>
    <source>
        <strain evidence="3 4">P1976</strain>
    </source>
</reference>
<dbReference type="Pfam" id="PF00856">
    <property type="entry name" value="SET"/>
    <property type="match status" value="1"/>
</dbReference>
<accession>A0A080YXK4</accession>
<proteinExistence type="predicted"/>
<feature type="region of interest" description="Disordered" evidence="1">
    <location>
        <begin position="1"/>
        <end position="83"/>
    </location>
</feature>
<comment type="caution">
    <text evidence="3">The sequence shown here is derived from an EMBL/GenBank/DDBJ whole genome shotgun (WGS) entry which is preliminary data.</text>
</comment>
<name>A0A080YXK4_PHYNI</name>